<dbReference type="FunFam" id="1.10.10.10:FF:000214">
    <property type="entry name" value="Methylated-DNA--protein-cysteine methyltransferase"/>
    <property type="match status" value="1"/>
</dbReference>
<dbReference type="PROSITE" id="PS00374">
    <property type="entry name" value="MGMT"/>
    <property type="match status" value="1"/>
</dbReference>
<evidence type="ECO:0000256" key="2">
    <source>
        <dbReference type="ARBA" id="ARBA00008711"/>
    </source>
</evidence>
<evidence type="ECO:0000259" key="12">
    <source>
        <dbReference type="PROSITE" id="PS01124"/>
    </source>
</evidence>
<dbReference type="GO" id="GO:0006281">
    <property type="term" value="P:DNA repair"/>
    <property type="evidence" value="ECO:0007669"/>
    <property type="project" value="UniProtKB-KW"/>
</dbReference>
<dbReference type="InterPro" id="IPR004026">
    <property type="entry name" value="Ada_DNA_repair_Zn-bd"/>
</dbReference>
<dbReference type="Pfam" id="PF02805">
    <property type="entry name" value="Ada_Zn_binding"/>
    <property type="match status" value="1"/>
</dbReference>
<evidence type="ECO:0000313" key="13">
    <source>
        <dbReference type="EMBL" id="SPF28503.1"/>
    </source>
</evidence>
<dbReference type="InterPro" id="IPR016221">
    <property type="entry name" value="Bifunct_regulatory_prot_Ada"/>
</dbReference>
<proteinExistence type="inferred from homology"/>
<sequence length="350" mass="38041">MLFDLPPHADLYAALADRDKSWDGRAYVGVSSTGIFCRFGCPARTPKPENCAFFETVAHCMEAGFRPCKRCHPLKPAAQSEPVIQTLLDAFAARPDHRWREGDVAALGVDPSTARRAFKRHYGLTFLEMVRLDRLRRGFETLSDGGRVIDAQIDAGFESPSAFREAFAKLLGDAPGNLAKDALLRADWVETPLGPMIAVADAKALHLLEFIDRKALPKELADLRKAARGSLGFGRFATHDQIAKELEAFFAGTSPTFQTPISPLGTPFSQKVWAALRTIPAGATVSYGDLARQIEQPTATRAVARANGANPLALIVPCHRVIGADGSLTGYGGGLWRKQKLIEVERAYAA</sequence>
<dbReference type="InterPro" id="IPR036388">
    <property type="entry name" value="WH-like_DNA-bd_sf"/>
</dbReference>
<comment type="similarity">
    <text evidence="2">Belongs to the MGMT family.</text>
</comment>
<dbReference type="Gene3D" id="1.10.10.10">
    <property type="entry name" value="Winged helix-like DNA-binding domain superfamily/Winged helix DNA-binding domain"/>
    <property type="match status" value="1"/>
</dbReference>
<keyword evidence="8" id="KW-0234">DNA repair</keyword>
<dbReference type="OrthoDB" id="9802228at2"/>
<comment type="cofactor">
    <cofactor evidence="11">
        <name>Zn(2+)</name>
        <dbReference type="ChEBI" id="CHEBI:29105"/>
    </cofactor>
    <text evidence="11">Binds 1 zinc ion per subunit.</text>
</comment>
<feature type="active site" description="Nucleophile; methyl group acceptor from methylphosphotriester" evidence="10">
    <location>
        <position position="37"/>
    </location>
</feature>
<dbReference type="GO" id="GO:0008270">
    <property type="term" value="F:zinc ion binding"/>
    <property type="evidence" value="ECO:0007669"/>
    <property type="project" value="InterPro"/>
</dbReference>
<feature type="domain" description="HTH araC/xylS-type" evidence="12">
    <location>
        <begin position="107"/>
        <end position="181"/>
    </location>
</feature>
<dbReference type="InterPro" id="IPR035451">
    <property type="entry name" value="Ada-like_dom_sf"/>
</dbReference>
<organism evidence="13 14">
    <name type="scientific">Pontivivens insulae</name>
    <dbReference type="NCBI Taxonomy" id="1639689"/>
    <lineage>
        <taxon>Bacteria</taxon>
        <taxon>Pseudomonadati</taxon>
        <taxon>Pseudomonadota</taxon>
        <taxon>Alphaproteobacteria</taxon>
        <taxon>Rhodobacterales</taxon>
        <taxon>Paracoccaceae</taxon>
        <taxon>Pontivivens</taxon>
    </lineage>
</organism>
<dbReference type="RefSeq" id="WP_108781197.1">
    <property type="nucleotide sequence ID" value="NZ_OMKW01000001.1"/>
</dbReference>
<keyword evidence="5" id="KW-0808">Transferase</keyword>
<dbReference type="InterPro" id="IPR036631">
    <property type="entry name" value="MGMT_N_sf"/>
</dbReference>
<feature type="binding site" evidence="11">
    <location>
        <position position="37"/>
    </location>
    <ligand>
        <name>Zn(2+)</name>
        <dbReference type="ChEBI" id="CHEBI:29105"/>
    </ligand>
</feature>
<dbReference type="SMART" id="SM00342">
    <property type="entry name" value="HTH_ARAC"/>
    <property type="match status" value="1"/>
</dbReference>
<evidence type="ECO:0000256" key="1">
    <source>
        <dbReference type="ARBA" id="ARBA00001286"/>
    </source>
</evidence>
<keyword evidence="11" id="KW-0479">Metal-binding</keyword>
<comment type="catalytic activity">
    <reaction evidence="9">
        <text>a 6-O-methyl-2'-deoxyguanosine in DNA + L-cysteinyl-[protein] = S-methyl-L-cysteinyl-[protein] + a 2'-deoxyguanosine in DNA</text>
        <dbReference type="Rhea" id="RHEA:24000"/>
        <dbReference type="Rhea" id="RHEA-COMP:10131"/>
        <dbReference type="Rhea" id="RHEA-COMP:10132"/>
        <dbReference type="Rhea" id="RHEA-COMP:11367"/>
        <dbReference type="Rhea" id="RHEA-COMP:11368"/>
        <dbReference type="ChEBI" id="CHEBI:29950"/>
        <dbReference type="ChEBI" id="CHEBI:82612"/>
        <dbReference type="ChEBI" id="CHEBI:85445"/>
        <dbReference type="ChEBI" id="CHEBI:85448"/>
        <dbReference type="EC" id="2.1.1.63"/>
    </reaction>
</comment>
<dbReference type="InterPro" id="IPR014048">
    <property type="entry name" value="MethylDNA_cys_MeTrfase_DNA-bd"/>
</dbReference>
<feature type="binding site" evidence="11">
    <location>
        <position position="41"/>
    </location>
    <ligand>
        <name>Zn(2+)</name>
        <dbReference type="ChEBI" id="CHEBI:29105"/>
    </ligand>
</feature>
<dbReference type="EC" id="2.1.1.63" evidence="3"/>
<feature type="binding site" evidence="11">
    <location>
        <position position="68"/>
    </location>
    <ligand>
        <name>Zn(2+)</name>
        <dbReference type="ChEBI" id="CHEBI:29105"/>
    </ligand>
</feature>
<dbReference type="InterPro" id="IPR018060">
    <property type="entry name" value="HTH_AraC"/>
</dbReference>
<evidence type="ECO:0000256" key="4">
    <source>
        <dbReference type="ARBA" id="ARBA00022603"/>
    </source>
</evidence>
<dbReference type="Gene3D" id="3.40.10.10">
    <property type="entry name" value="DNA Methylphosphotriester Repair Domain"/>
    <property type="match status" value="1"/>
</dbReference>
<feature type="binding site" evidence="11">
    <location>
        <position position="71"/>
    </location>
    <ligand>
        <name>Zn(2+)</name>
        <dbReference type="ChEBI" id="CHEBI:29105"/>
    </ligand>
</feature>
<dbReference type="AlphaFoldDB" id="A0A2R8A8F4"/>
<dbReference type="NCBIfam" id="TIGR00589">
    <property type="entry name" value="ogt"/>
    <property type="match status" value="1"/>
</dbReference>
<feature type="active site" description="Nucleophile; methyl group acceptor from either O6-methylguanine or O4-methylthymine" evidence="10">
    <location>
        <position position="318"/>
    </location>
</feature>
<evidence type="ECO:0000256" key="10">
    <source>
        <dbReference type="PIRSR" id="PIRSR000409-1"/>
    </source>
</evidence>
<evidence type="ECO:0000256" key="6">
    <source>
        <dbReference type="ARBA" id="ARBA00022763"/>
    </source>
</evidence>
<dbReference type="CDD" id="cd06445">
    <property type="entry name" value="ATase"/>
    <property type="match status" value="1"/>
</dbReference>
<dbReference type="GO" id="GO:0003908">
    <property type="term" value="F:methylated-DNA-[protein]-cysteine S-methyltransferase activity"/>
    <property type="evidence" value="ECO:0007669"/>
    <property type="project" value="UniProtKB-EC"/>
</dbReference>
<evidence type="ECO:0000256" key="5">
    <source>
        <dbReference type="ARBA" id="ARBA00022679"/>
    </source>
</evidence>
<dbReference type="Proteomes" id="UP000244932">
    <property type="component" value="Unassembled WGS sequence"/>
</dbReference>
<dbReference type="GO" id="GO:0043565">
    <property type="term" value="F:sequence-specific DNA binding"/>
    <property type="evidence" value="ECO:0007669"/>
    <property type="project" value="InterPro"/>
</dbReference>
<comment type="catalytic activity">
    <reaction evidence="1">
        <text>a 4-O-methyl-thymidine in DNA + L-cysteinyl-[protein] = a thymidine in DNA + S-methyl-L-cysteinyl-[protein]</text>
        <dbReference type="Rhea" id="RHEA:53428"/>
        <dbReference type="Rhea" id="RHEA-COMP:10131"/>
        <dbReference type="Rhea" id="RHEA-COMP:10132"/>
        <dbReference type="Rhea" id="RHEA-COMP:13555"/>
        <dbReference type="Rhea" id="RHEA-COMP:13556"/>
        <dbReference type="ChEBI" id="CHEBI:29950"/>
        <dbReference type="ChEBI" id="CHEBI:82612"/>
        <dbReference type="ChEBI" id="CHEBI:137386"/>
        <dbReference type="ChEBI" id="CHEBI:137387"/>
        <dbReference type="EC" id="2.1.1.63"/>
    </reaction>
</comment>
<accession>A0A2R8A8F4</accession>
<dbReference type="InterPro" id="IPR001497">
    <property type="entry name" value="MethylDNA_cys_MeTrfase_AS"/>
</dbReference>
<gene>
    <name evidence="13" type="primary">ada_2</name>
    <name evidence="13" type="ORF">POI8812_00804</name>
</gene>
<evidence type="ECO:0000256" key="7">
    <source>
        <dbReference type="ARBA" id="ARBA00023159"/>
    </source>
</evidence>
<keyword evidence="6" id="KW-0227">DNA damage</keyword>
<name>A0A2R8A8F4_9RHOB</name>
<dbReference type="PANTHER" id="PTHR10815">
    <property type="entry name" value="METHYLATED-DNA--PROTEIN-CYSTEINE METHYLTRANSFERASE"/>
    <property type="match status" value="1"/>
</dbReference>
<evidence type="ECO:0000256" key="3">
    <source>
        <dbReference type="ARBA" id="ARBA00011918"/>
    </source>
</evidence>
<dbReference type="GO" id="GO:0003700">
    <property type="term" value="F:DNA-binding transcription factor activity"/>
    <property type="evidence" value="ECO:0007669"/>
    <property type="project" value="InterPro"/>
</dbReference>
<dbReference type="PROSITE" id="PS01124">
    <property type="entry name" value="HTH_ARAC_FAMILY_2"/>
    <property type="match status" value="1"/>
</dbReference>
<dbReference type="Pfam" id="PF12833">
    <property type="entry name" value="HTH_18"/>
    <property type="match status" value="1"/>
</dbReference>
<protein>
    <recommendedName>
        <fullName evidence="3">methylated-DNA--[protein]-cysteine S-methyltransferase</fullName>
        <ecNumber evidence="3">2.1.1.63</ecNumber>
    </recommendedName>
</protein>
<dbReference type="PIRSF" id="PIRSF000409">
    <property type="entry name" value="Ada"/>
    <property type="match status" value="1"/>
</dbReference>
<dbReference type="Gene3D" id="1.10.10.60">
    <property type="entry name" value="Homeodomain-like"/>
    <property type="match status" value="1"/>
</dbReference>
<dbReference type="GO" id="GO:0032259">
    <property type="term" value="P:methylation"/>
    <property type="evidence" value="ECO:0007669"/>
    <property type="project" value="UniProtKB-KW"/>
</dbReference>
<evidence type="ECO:0000256" key="11">
    <source>
        <dbReference type="PIRSR" id="PIRSR000409-3"/>
    </source>
</evidence>
<evidence type="ECO:0000313" key="14">
    <source>
        <dbReference type="Proteomes" id="UP000244932"/>
    </source>
</evidence>
<dbReference type="InterPro" id="IPR036217">
    <property type="entry name" value="MethylDNA_cys_MeTrfase_DNAb"/>
</dbReference>
<dbReference type="Gene3D" id="3.30.160.70">
    <property type="entry name" value="Methylated DNA-protein cysteine methyltransferase domain"/>
    <property type="match status" value="1"/>
</dbReference>
<dbReference type="SUPFAM" id="SSF46767">
    <property type="entry name" value="Methylated DNA-protein cysteine methyltransferase, C-terminal domain"/>
    <property type="match status" value="1"/>
</dbReference>
<dbReference type="SUPFAM" id="SSF57884">
    <property type="entry name" value="Ada DNA repair protein, N-terminal domain (N-Ada 10)"/>
    <property type="match status" value="1"/>
</dbReference>
<dbReference type="SUPFAM" id="SSF53155">
    <property type="entry name" value="Methylated DNA-protein cysteine methyltransferase domain"/>
    <property type="match status" value="1"/>
</dbReference>
<keyword evidence="11" id="KW-0862">Zinc</keyword>
<evidence type="ECO:0000256" key="9">
    <source>
        <dbReference type="ARBA" id="ARBA00049348"/>
    </source>
</evidence>
<evidence type="ECO:0000256" key="8">
    <source>
        <dbReference type="ARBA" id="ARBA00023204"/>
    </source>
</evidence>
<keyword evidence="4" id="KW-0489">Methyltransferase</keyword>
<keyword evidence="7" id="KW-0010">Activator</keyword>
<dbReference type="PANTHER" id="PTHR10815:SF5">
    <property type="entry name" value="METHYLATED-DNA--PROTEIN-CYSTEINE METHYLTRANSFERASE"/>
    <property type="match status" value="1"/>
</dbReference>
<dbReference type="EMBL" id="OMKW01000001">
    <property type="protein sequence ID" value="SPF28503.1"/>
    <property type="molecule type" value="Genomic_DNA"/>
</dbReference>
<reference evidence="13 14" key="1">
    <citation type="submission" date="2018-03" db="EMBL/GenBank/DDBJ databases">
        <authorList>
            <person name="Keele B.F."/>
        </authorList>
    </citation>
    <scope>NUCLEOTIDE SEQUENCE [LARGE SCALE GENOMIC DNA]</scope>
    <source>
        <strain evidence="13 14">CeCT 8812</strain>
    </source>
</reference>
<dbReference type="Pfam" id="PF01035">
    <property type="entry name" value="DNA_binding_1"/>
    <property type="match status" value="1"/>
</dbReference>
<keyword evidence="14" id="KW-1185">Reference proteome</keyword>